<dbReference type="InterPro" id="IPR027417">
    <property type="entry name" value="P-loop_NTPase"/>
</dbReference>
<dbReference type="SUPFAM" id="SSF52540">
    <property type="entry name" value="P-loop containing nucleoside triphosphate hydrolases"/>
    <property type="match status" value="1"/>
</dbReference>
<accession>A0A937W2P1</accession>
<proteinExistence type="predicted"/>
<dbReference type="InterPro" id="IPR003959">
    <property type="entry name" value="ATPase_AAA_core"/>
</dbReference>
<reference evidence="2" key="1">
    <citation type="submission" date="2019-03" db="EMBL/GenBank/DDBJ databases">
        <title>Lake Tanganyika Metagenome-Assembled Genomes (MAGs).</title>
        <authorList>
            <person name="Tran P."/>
        </authorList>
    </citation>
    <scope>NUCLEOTIDE SEQUENCE</scope>
    <source>
        <strain evidence="2">K_DeepCast_65m_m2_066</strain>
    </source>
</reference>
<dbReference type="EMBL" id="VGLS01000365">
    <property type="protein sequence ID" value="MBM3224615.1"/>
    <property type="molecule type" value="Genomic_DNA"/>
</dbReference>
<gene>
    <name evidence="2" type="ORF">FJZ47_12540</name>
</gene>
<sequence>MSGQRDAFACPQSQAIHSLRRLPMALHRLQITHLGPFEDITFIFDEQINVFVGPNSSGKSTTLMALAHLVTHPFVLPERLRRSTPATGLLRFVGRDGQMHEMATALPMTLRSPAQQDLRAHLLAVLGYSTFIPALRQSTSFRSDGTLRPAVGHVEAIPEELRIRAGLLPTDATLMRDEAILAQMVEFADRSVRRNDPSLRRLLTQIGTIASEILEGFPIEFWRIAEDREGRFPQFRTLDGNIALQVFSQGTQSVLQWLAYIIMGYARYYGYPANLPEQPGTIIIDEIDAHLHPTAQQRVFPVLRKHFPRLQIICSTHSPLMLAGLQAGQIQMLQRTSAGNVAVERNVQAIDTTSADALLKRFFGVQSAGNG</sequence>
<dbReference type="PANTHER" id="PTHR43581:SF2">
    <property type="entry name" value="EXCINUCLEASE ATPASE SUBUNIT"/>
    <property type="match status" value="1"/>
</dbReference>
<feature type="domain" description="AAA+ ATPase" evidence="1">
    <location>
        <begin position="45"/>
        <end position="336"/>
    </location>
</feature>
<organism evidence="2 3">
    <name type="scientific">Tectimicrobiota bacterium</name>
    <dbReference type="NCBI Taxonomy" id="2528274"/>
    <lineage>
        <taxon>Bacteria</taxon>
        <taxon>Pseudomonadati</taxon>
        <taxon>Nitrospinota/Tectimicrobiota group</taxon>
        <taxon>Candidatus Tectimicrobiota</taxon>
    </lineage>
</organism>
<dbReference type="SMART" id="SM00382">
    <property type="entry name" value="AAA"/>
    <property type="match status" value="1"/>
</dbReference>
<name>A0A937W2P1_UNCTE</name>
<dbReference type="PANTHER" id="PTHR43581">
    <property type="entry name" value="ATP/GTP PHOSPHATASE"/>
    <property type="match status" value="1"/>
</dbReference>
<comment type="caution">
    <text evidence="2">The sequence shown here is derived from an EMBL/GenBank/DDBJ whole genome shotgun (WGS) entry which is preliminary data.</text>
</comment>
<dbReference type="InterPro" id="IPR051396">
    <property type="entry name" value="Bact_Antivir_Def_Nuclease"/>
</dbReference>
<dbReference type="AlphaFoldDB" id="A0A937W2P1"/>
<protein>
    <recommendedName>
        <fullName evidence="1">AAA+ ATPase domain-containing protein</fullName>
    </recommendedName>
</protein>
<dbReference type="Pfam" id="PF13304">
    <property type="entry name" value="AAA_21"/>
    <property type="match status" value="1"/>
</dbReference>
<evidence type="ECO:0000259" key="1">
    <source>
        <dbReference type="SMART" id="SM00382"/>
    </source>
</evidence>
<dbReference type="GO" id="GO:0016887">
    <property type="term" value="F:ATP hydrolysis activity"/>
    <property type="evidence" value="ECO:0007669"/>
    <property type="project" value="InterPro"/>
</dbReference>
<dbReference type="GO" id="GO:0005524">
    <property type="term" value="F:ATP binding"/>
    <property type="evidence" value="ECO:0007669"/>
    <property type="project" value="InterPro"/>
</dbReference>
<evidence type="ECO:0000313" key="2">
    <source>
        <dbReference type="EMBL" id="MBM3224615.1"/>
    </source>
</evidence>
<dbReference type="InterPro" id="IPR003593">
    <property type="entry name" value="AAA+_ATPase"/>
</dbReference>
<dbReference type="Gene3D" id="3.40.50.300">
    <property type="entry name" value="P-loop containing nucleotide triphosphate hydrolases"/>
    <property type="match status" value="2"/>
</dbReference>
<dbReference type="Proteomes" id="UP000712673">
    <property type="component" value="Unassembled WGS sequence"/>
</dbReference>
<evidence type="ECO:0000313" key="3">
    <source>
        <dbReference type="Proteomes" id="UP000712673"/>
    </source>
</evidence>